<sequence>MKMEIKNRKRSCRVEEAEDPRGEKLEPLSWDLRIQIAVDIARALEYLHDGFRQLLACIEMEIGLFIRRTLMVVLFCLWVPMKVMARTGNASVSSSTPNVVNIGALYTFNYIGRSRKPKN</sequence>
<evidence type="ECO:0000313" key="2">
    <source>
        <dbReference type="Proteomes" id="UP001060215"/>
    </source>
</evidence>
<dbReference type="Proteomes" id="UP001060215">
    <property type="component" value="Chromosome 11"/>
</dbReference>
<comment type="caution">
    <text evidence="1">The sequence shown here is derived from an EMBL/GenBank/DDBJ whole genome shotgun (WGS) entry which is preliminary data.</text>
</comment>
<protein>
    <submittedName>
        <fullName evidence="1">Calcium/calmodulin-regulated receptor-like kinase 1</fullName>
    </submittedName>
</protein>
<accession>A0ACC0FAT1</accession>
<proteinExistence type="predicted"/>
<gene>
    <name evidence="1" type="ORF">LOK49_LG15G01780</name>
</gene>
<organism evidence="1 2">
    <name type="scientific">Camellia lanceoleosa</name>
    <dbReference type="NCBI Taxonomy" id="1840588"/>
    <lineage>
        <taxon>Eukaryota</taxon>
        <taxon>Viridiplantae</taxon>
        <taxon>Streptophyta</taxon>
        <taxon>Embryophyta</taxon>
        <taxon>Tracheophyta</taxon>
        <taxon>Spermatophyta</taxon>
        <taxon>Magnoliopsida</taxon>
        <taxon>eudicotyledons</taxon>
        <taxon>Gunneridae</taxon>
        <taxon>Pentapetalae</taxon>
        <taxon>asterids</taxon>
        <taxon>Ericales</taxon>
        <taxon>Theaceae</taxon>
        <taxon>Camellia</taxon>
    </lineage>
</organism>
<reference evidence="1 2" key="1">
    <citation type="journal article" date="2022" name="Plant J.">
        <title>Chromosome-level genome of Camellia lanceoleosa provides a valuable resource for understanding genome evolution and self-incompatibility.</title>
        <authorList>
            <person name="Gong W."/>
            <person name="Xiao S."/>
            <person name="Wang L."/>
            <person name="Liao Z."/>
            <person name="Chang Y."/>
            <person name="Mo W."/>
            <person name="Hu G."/>
            <person name="Li W."/>
            <person name="Zhao G."/>
            <person name="Zhu H."/>
            <person name="Hu X."/>
            <person name="Ji K."/>
            <person name="Xiang X."/>
            <person name="Song Q."/>
            <person name="Yuan D."/>
            <person name="Jin S."/>
            <person name="Zhang L."/>
        </authorList>
    </citation>
    <scope>NUCLEOTIDE SEQUENCE [LARGE SCALE GENOMIC DNA]</scope>
    <source>
        <strain evidence="1">SQ_2022a</strain>
    </source>
</reference>
<name>A0ACC0FAT1_9ERIC</name>
<keyword evidence="2" id="KW-1185">Reference proteome</keyword>
<dbReference type="EMBL" id="CM045768">
    <property type="protein sequence ID" value="KAI7984516.1"/>
    <property type="molecule type" value="Genomic_DNA"/>
</dbReference>
<evidence type="ECO:0000313" key="1">
    <source>
        <dbReference type="EMBL" id="KAI7984516.1"/>
    </source>
</evidence>